<evidence type="ECO:0000313" key="3">
    <source>
        <dbReference type="Proteomes" id="UP001291623"/>
    </source>
</evidence>
<dbReference type="EMBL" id="JAVYJV010000002">
    <property type="protein sequence ID" value="KAK4377297.1"/>
    <property type="molecule type" value="Genomic_DNA"/>
</dbReference>
<sequence>MTARRKIHLRWQKGYQKNSKANKALNDGSFLDLKNSLDEAIVEYLWQFVLREKIQREKARKQLEGNGDKMNVGDDDGIGNHNIVEDTEKAGEKNISNDEEQSNNIHEAENEVISNELYKLRRKRGRKIRKEISEGER</sequence>
<evidence type="ECO:0000313" key="2">
    <source>
        <dbReference type="EMBL" id="KAK4377297.1"/>
    </source>
</evidence>
<organism evidence="2 3">
    <name type="scientific">Anisodus tanguticus</name>
    <dbReference type="NCBI Taxonomy" id="243964"/>
    <lineage>
        <taxon>Eukaryota</taxon>
        <taxon>Viridiplantae</taxon>
        <taxon>Streptophyta</taxon>
        <taxon>Embryophyta</taxon>
        <taxon>Tracheophyta</taxon>
        <taxon>Spermatophyta</taxon>
        <taxon>Magnoliopsida</taxon>
        <taxon>eudicotyledons</taxon>
        <taxon>Gunneridae</taxon>
        <taxon>Pentapetalae</taxon>
        <taxon>asterids</taxon>
        <taxon>lamiids</taxon>
        <taxon>Solanales</taxon>
        <taxon>Solanaceae</taxon>
        <taxon>Solanoideae</taxon>
        <taxon>Hyoscyameae</taxon>
        <taxon>Anisodus</taxon>
    </lineage>
</organism>
<reference evidence="2" key="1">
    <citation type="submission" date="2023-12" db="EMBL/GenBank/DDBJ databases">
        <title>Genome assembly of Anisodus tanguticus.</title>
        <authorList>
            <person name="Wang Y.-J."/>
        </authorList>
    </citation>
    <scope>NUCLEOTIDE SEQUENCE</scope>
    <source>
        <strain evidence="2">KB-2021</strain>
        <tissue evidence="2">Leaf</tissue>
    </source>
</reference>
<comment type="caution">
    <text evidence="2">The sequence shown here is derived from an EMBL/GenBank/DDBJ whole genome shotgun (WGS) entry which is preliminary data.</text>
</comment>
<dbReference type="AlphaFoldDB" id="A0AAE1SY64"/>
<gene>
    <name evidence="2" type="ORF">RND71_003593</name>
</gene>
<evidence type="ECO:0000256" key="1">
    <source>
        <dbReference type="SAM" id="MobiDB-lite"/>
    </source>
</evidence>
<proteinExistence type="predicted"/>
<dbReference type="Proteomes" id="UP001291623">
    <property type="component" value="Unassembled WGS sequence"/>
</dbReference>
<feature type="region of interest" description="Disordered" evidence="1">
    <location>
        <begin position="61"/>
        <end position="111"/>
    </location>
</feature>
<accession>A0AAE1SY64</accession>
<feature type="compositionally biased region" description="Basic and acidic residues" evidence="1">
    <location>
        <begin position="83"/>
        <end position="96"/>
    </location>
</feature>
<protein>
    <submittedName>
        <fullName evidence="2">Uncharacterized protein</fullName>
    </submittedName>
</protein>
<keyword evidence="3" id="KW-1185">Reference proteome</keyword>
<name>A0AAE1SY64_9SOLA</name>